<evidence type="ECO:0000256" key="5">
    <source>
        <dbReference type="ARBA" id="ARBA00023242"/>
    </source>
</evidence>
<feature type="compositionally biased region" description="Basic and acidic residues" evidence="6">
    <location>
        <begin position="1"/>
        <end position="19"/>
    </location>
</feature>
<evidence type="ECO:0000256" key="4">
    <source>
        <dbReference type="ARBA" id="ARBA00023163"/>
    </source>
</evidence>
<accession>A0A0D2FF04</accession>
<feature type="region of interest" description="Disordered" evidence="6">
    <location>
        <begin position="1"/>
        <end position="40"/>
    </location>
</feature>
<dbReference type="GO" id="GO:0008270">
    <property type="term" value="F:zinc ion binding"/>
    <property type="evidence" value="ECO:0007669"/>
    <property type="project" value="InterPro"/>
</dbReference>
<gene>
    <name evidence="8" type="ORF">PV04_07683</name>
</gene>
<dbReference type="PANTHER" id="PTHR47338">
    <property type="entry name" value="ZN(II)2CYS6 TRANSCRIPTION FACTOR (EUROFUNG)-RELATED"/>
    <property type="match status" value="1"/>
</dbReference>
<reference evidence="8 9" key="1">
    <citation type="submission" date="2015-01" db="EMBL/GenBank/DDBJ databases">
        <title>The Genome Sequence of Capronia semiimmersa CBS27337.</title>
        <authorList>
            <consortium name="The Broad Institute Genomics Platform"/>
            <person name="Cuomo C."/>
            <person name="de Hoog S."/>
            <person name="Gorbushina A."/>
            <person name="Stielow B."/>
            <person name="Teixiera M."/>
            <person name="Abouelleil A."/>
            <person name="Chapman S.B."/>
            <person name="Priest M."/>
            <person name="Young S.K."/>
            <person name="Wortman J."/>
            <person name="Nusbaum C."/>
            <person name="Birren B."/>
        </authorList>
    </citation>
    <scope>NUCLEOTIDE SEQUENCE [LARGE SCALE GENOMIC DNA]</scope>
    <source>
        <strain evidence="8 9">CBS 27337</strain>
    </source>
</reference>
<dbReference type="GO" id="GO:0005634">
    <property type="term" value="C:nucleus"/>
    <property type="evidence" value="ECO:0007669"/>
    <property type="project" value="UniProtKB-SubCell"/>
</dbReference>
<sequence>MIIEGRMADRDTESPRSDSTRSTSHQPSQKARRSIVTSSRAMPPRDAILDTVDAYFRYCHMQPLWLFDTDEDLSSIEDCHDEVIFSLLALTLCHSKHPFFKGRLEQLSGQYAQLAREHIMLRIAQGKVTLATVQSLCMLALANFHANDVHLAALHLNIAVTFSKCVGLDVELTPSELSPAAEARRRVFWSLHLLERMYGQSVCELTILQDFEHPQYVPLQPDLRKRSNVLPPRMPQENVRGEEPERTGIWAHTVPLGTLWQQVRTYVMQCAHTNSEPPWSVESGYAVICAHLMNLETRMPTYHRWDSARFRDRTDRELQNRGYWSPWLYLQFMYHAIHSVLNHPFLYSARPQQSAQLAVPNTFWKTSSELAFIHATWIVRLIDMVREKAYRVSDPFIGQCTAVAATIHIYFCRAADRQIREAAQVKLETCTLFLAELAELWPSCRLLHDTLRALIHSAFTSGNSDQQPEPSRRTVSINTRLMWKILQYDFDGKDLGASNHDLFHRSFCRGDADNAAGHGDHTVEMQISHTPPTTEVDMSNGQALPPYSDHHSTGPNTQQTGLQQERQLVDEDIHGVSNTNADADANVAARTPIPMMYAPFPKAPTAPWAMPSNAPVIDMTYDPFYQFQDLGSPADGAWEVGNL</sequence>
<proteinExistence type="predicted"/>
<dbReference type="InterPro" id="IPR007219">
    <property type="entry name" value="XnlR_reg_dom"/>
</dbReference>
<organism evidence="8 9">
    <name type="scientific">Phialophora macrospora</name>
    <dbReference type="NCBI Taxonomy" id="1851006"/>
    <lineage>
        <taxon>Eukaryota</taxon>
        <taxon>Fungi</taxon>
        <taxon>Dikarya</taxon>
        <taxon>Ascomycota</taxon>
        <taxon>Pezizomycotina</taxon>
        <taxon>Eurotiomycetes</taxon>
        <taxon>Chaetothyriomycetidae</taxon>
        <taxon>Chaetothyriales</taxon>
        <taxon>Herpotrichiellaceae</taxon>
        <taxon>Phialophora</taxon>
    </lineage>
</organism>
<dbReference type="AlphaFoldDB" id="A0A0D2FF04"/>
<dbReference type="STRING" id="5601.A0A0D2FF04"/>
<dbReference type="CDD" id="cd12148">
    <property type="entry name" value="fungal_TF_MHR"/>
    <property type="match status" value="1"/>
</dbReference>
<evidence type="ECO:0000256" key="2">
    <source>
        <dbReference type="ARBA" id="ARBA00022723"/>
    </source>
</evidence>
<keyword evidence="4" id="KW-0804">Transcription</keyword>
<evidence type="ECO:0000256" key="3">
    <source>
        <dbReference type="ARBA" id="ARBA00023015"/>
    </source>
</evidence>
<dbReference type="EMBL" id="KN846960">
    <property type="protein sequence ID" value="KIW65420.1"/>
    <property type="molecule type" value="Genomic_DNA"/>
</dbReference>
<dbReference type="GO" id="GO:0003677">
    <property type="term" value="F:DNA binding"/>
    <property type="evidence" value="ECO:0007669"/>
    <property type="project" value="InterPro"/>
</dbReference>
<comment type="subcellular location">
    <subcellularLocation>
        <location evidence="1">Nucleus</location>
    </subcellularLocation>
</comment>
<dbReference type="GO" id="GO:0000981">
    <property type="term" value="F:DNA-binding transcription factor activity, RNA polymerase II-specific"/>
    <property type="evidence" value="ECO:0007669"/>
    <property type="project" value="InterPro"/>
</dbReference>
<feature type="domain" description="Xylanolytic transcriptional activator regulatory" evidence="7">
    <location>
        <begin position="77"/>
        <end position="198"/>
    </location>
</feature>
<keyword evidence="3" id="KW-0805">Transcription regulation</keyword>
<evidence type="ECO:0000313" key="9">
    <source>
        <dbReference type="Proteomes" id="UP000054266"/>
    </source>
</evidence>
<dbReference type="Proteomes" id="UP000054266">
    <property type="component" value="Unassembled WGS sequence"/>
</dbReference>
<evidence type="ECO:0000256" key="6">
    <source>
        <dbReference type="SAM" id="MobiDB-lite"/>
    </source>
</evidence>
<evidence type="ECO:0000313" key="8">
    <source>
        <dbReference type="EMBL" id="KIW65420.1"/>
    </source>
</evidence>
<keyword evidence="9" id="KW-1185">Reference proteome</keyword>
<evidence type="ECO:0000256" key="1">
    <source>
        <dbReference type="ARBA" id="ARBA00004123"/>
    </source>
</evidence>
<evidence type="ECO:0000259" key="7">
    <source>
        <dbReference type="Pfam" id="PF04082"/>
    </source>
</evidence>
<feature type="compositionally biased region" description="Polar residues" evidence="6">
    <location>
        <begin position="20"/>
        <end position="40"/>
    </location>
</feature>
<dbReference type="InterPro" id="IPR050815">
    <property type="entry name" value="TF_fung"/>
</dbReference>
<dbReference type="GO" id="GO:0006351">
    <property type="term" value="P:DNA-templated transcription"/>
    <property type="evidence" value="ECO:0007669"/>
    <property type="project" value="InterPro"/>
</dbReference>
<dbReference type="Pfam" id="PF04082">
    <property type="entry name" value="Fungal_trans"/>
    <property type="match status" value="1"/>
</dbReference>
<name>A0A0D2FF04_9EURO</name>
<keyword evidence="2" id="KW-0479">Metal-binding</keyword>
<protein>
    <recommendedName>
        <fullName evidence="7">Xylanolytic transcriptional activator regulatory domain-containing protein</fullName>
    </recommendedName>
</protein>
<dbReference type="PANTHER" id="PTHR47338:SF6">
    <property type="entry name" value="ZN(II)2CYS6 TRANSCRIPTION FACTOR (EUROFUNG)"/>
    <property type="match status" value="1"/>
</dbReference>
<keyword evidence="5" id="KW-0539">Nucleus</keyword>